<gene>
    <name evidence="8" type="ORF">UFOPK3564_01393</name>
</gene>
<dbReference type="EC" id="2.5.1.61" evidence="3"/>
<dbReference type="Gene3D" id="3.30.160.40">
    <property type="entry name" value="Porphobilinogen deaminase, C-terminal domain"/>
    <property type="match status" value="1"/>
</dbReference>
<dbReference type="AlphaFoldDB" id="A0A6J7GZR3"/>
<dbReference type="InterPro" id="IPR000860">
    <property type="entry name" value="HemC"/>
</dbReference>
<name>A0A6J7GZR3_9ZZZZ</name>
<proteinExistence type="inferred from homology"/>
<protein>
    <recommendedName>
        <fullName evidence="3">hydroxymethylbilane synthase</fullName>
        <ecNumber evidence="3">2.5.1.61</ecNumber>
    </recommendedName>
</protein>
<evidence type="ECO:0000313" key="8">
    <source>
        <dbReference type="EMBL" id="CAB4913212.1"/>
    </source>
</evidence>
<evidence type="ECO:0000256" key="5">
    <source>
        <dbReference type="ARBA" id="ARBA00023244"/>
    </source>
</evidence>
<dbReference type="FunFam" id="3.40.190.10:FF:000005">
    <property type="entry name" value="Porphobilinogen deaminase"/>
    <property type="match status" value="1"/>
</dbReference>
<evidence type="ECO:0000256" key="1">
    <source>
        <dbReference type="ARBA" id="ARBA00001916"/>
    </source>
</evidence>
<keyword evidence="5" id="KW-0627">Porphyrin biosynthesis</keyword>
<evidence type="ECO:0000259" key="6">
    <source>
        <dbReference type="Pfam" id="PF01379"/>
    </source>
</evidence>
<dbReference type="SUPFAM" id="SSF54782">
    <property type="entry name" value="Porphobilinogen deaminase (hydroxymethylbilane synthase), C-terminal domain"/>
    <property type="match status" value="1"/>
</dbReference>
<dbReference type="InterPro" id="IPR036803">
    <property type="entry name" value="Porphobilinogen_deaminase_C_sf"/>
</dbReference>
<evidence type="ECO:0000256" key="2">
    <source>
        <dbReference type="ARBA" id="ARBA00005638"/>
    </source>
</evidence>
<feature type="domain" description="Porphobilinogen deaminase C-terminal" evidence="7">
    <location>
        <begin position="215"/>
        <end position="283"/>
    </location>
</feature>
<dbReference type="PANTHER" id="PTHR11557">
    <property type="entry name" value="PORPHOBILINOGEN DEAMINASE"/>
    <property type="match status" value="1"/>
</dbReference>
<dbReference type="InterPro" id="IPR022419">
    <property type="entry name" value="Porphobilin_deaminase_cofac_BS"/>
</dbReference>
<dbReference type="PRINTS" id="PR00151">
    <property type="entry name" value="PORPHBDMNASE"/>
</dbReference>
<dbReference type="PROSITE" id="PS00533">
    <property type="entry name" value="PORPHOBILINOGEN_DEAM"/>
    <property type="match status" value="1"/>
</dbReference>
<accession>A0A6J7GZR3</accession>
<comment type="similarity">
    <text evidence="2">Belongs to the HMBS family.</text>
</comment>
<dbReference type="Pfam" id="PF01379">
    <property type="entry name" value="Porphobil_deam"/>
    <property type="match status" value="1"/>
</dbReference>
<dbReference type="GO" id="GO:0004418">
    <property type="term" value="F:hydroxymethylbilane synthase activity"/>
    <property type="evidence" value="ECO:0007669"/>
    <property type="project" value="UniProtKB-EC"/>
</dbReference>
<dbReference type="SUPFAM" id="SSF53850">
    <property type="entry name" value="Periplasmic binding protein-like II"/>
    <property type="match status" value="1"/>
</dbReference>
<dbReference type="GO" id="GO:0005737">
    <property type="term" value="C:cytoplasm"/>
    <property type="evidence" value="ECO:0007669"/>
    <property type="project" value="TreeGrafter"/>
</dbReference>
<sequence>MIRLGSRRSPLALVQARTVAAALRGAGHQVEIVEVVTTGDRDRAAPDKAKWVTELERGLVAGDIDLAVHSAKDVPGVLPDGLELVAASVREDPRDVLIGAASLAALPPGARVGTASLRRAAQLLAERPDLEIVAARGNVDTRLGRLAPDHDDRLDAIVLAAAGLHRLGRTPDDVVPLEGPAFVAAPGQGTLTIEARAGDEVALAAAAVVHDPGNWACLRAERAVARALGADCTSAVGAHARPVDGGLRMTGFVGAPDGADWAVDTREGADPEELGAVLGERLLRAGGAEMLAAARAEVDVTGDEGIAEQHQELREDGAA</sequence>
<keyword evidence="4" id="KW-0808">Transferase</keyword>
<reference evidence="8" key="1">
    <citation type="submission" date="2020-05" db="EMBL/GenBank/DDBJ databases">
        <authorList>
            <person name="Chiriac C."/>
            <person name="Salcher M."/>
            <person name="Ghai R."/>
            <person name="Kavagutti S V."/>
        </authorList>
    </citation>
    <scope>NUCLEOTIDE SEQUENCE</scope>
</reference>
<evidence type="ECO:0000259" key="7">
    <source>
        <dbReference type="Pfam" id="PF03900"/>
    </source>
</evidence>
<evidence type="ECO:0000256" key="4">
    <source>
        <dbReference type="ARBA" id="ARBA00022679"/>
    </source>
</evidence>
<dbReference type="PIRSF" id="PIRSF001438">
    <property type="entry name" value="4pyrrol_synth_OHMeBilane_synth"/>
    <property type="match status" value="1"/>
</dbReference>
<dbReference type="Pfam" id="PF03900">
    <property type="entry name" value="Porphobil_deamC"/>
    <property type="match status" value="1"/>
</dbReference>
<dbReference type="PANTHER" id="PTHR11557:SF0">
    <property type="entry name" value="PORPHOBILINOGEN DEAMINASE"/>
    <property type="match status" value="1"/>
</dbReference>
<evidence type="ECO:0000256" key="3">
    <source>
        <dbReference type="ARBA" id="ARBA00012655"/>
    </source>
</evidence>
<dbReference type="NCBIfam" id="TIGR00212">
    <property type="entry name" value="hemC"/>
    <property type="match status" value="1"/>
</dbReference>
<organism evidence="8">
    <name type="scientific">freshwater metagenome</name>
    <dbReference type="NCBI Taxonomy" id="449393"/>
    <lineage>
        <taxon>unclassified sequences</taxon>
        <taxon>metagenomes</taxon>
        <taxon>ecological metagenomes</taxon>
    </lineage>
</organism>
<dbReference type="EMBL" id="CAFBMK010000068">
    <property type="protein sequence ID" value="CAB4913212.1"/>
    <property type="molecule type" value="Genomic_DNA"/>
</dbReference>
<dbReference type="InterPro" id="IPR022418">
    <property type="entry name" value="Porphobilinogen_deaminase_C"/>
</dbReference>
<feature type="domain" description="Porphobilinogen deaminase N-terminal" evidence="6">
    <location>
        <begin position="2"/>
        <end position="201"/>
    </location>
</feature>
<dbReference type="GO" id="GO:0006783">
    <property type="term" value="P:heme biosynthetic process"/>
    <property type="evidence" value="ECO:0007669"/>
    <property type="project" value="TreeGrafter"/>
</dbReference>
<comment type="cofactor">
    <cofactor evidence="1">
        <name>dipyrromethane</name>
        <dbReference type="ChEBI" id="CHEBI:60342"/>
    </cofactor>
</comment>
<dbReference type="InterPro" id="IPR022417">
    <property type="entry name" value="Porphobilin_deaminase_N"/>
</dbReference>
<dbReference type="Gene3D" id="3.40.190.10">
    <property type="entry name" value="Periplasmic binding protein-like II"/>
    <property type="match status" value="2"/>
</dbReference>